<comment type="subunit">
    <text evidence="15">F-type ATPases have 2 components, F(1) - the catalytic core - and F(0) - the membrane proton channel. F(1) has five subunits: alpha(3), beta(3), gamma(1), delta(1), epsilon(1). F(0) has three main subunits: a(1), b(2) and c(10-14). The alpha and beta chains form an alternating ring which encloses part of the gamma chain. F(1) is attached to F(0) by a central stalk formed by the gamma and epsilon chains, while a peripheral stalk is formed by the delta and b chains.</text>
</comment>
<comment type="similarity">
    <text evidence="1 15 16">Belongs to the ATPase B chain family.</text>
</comment>
<evidence type="ECO:0000256" key="11">
    <source>
        <dbReference type="ARBA" id="ARBA00025198"/>
    </source>
</evidence>
<comment type="function">
    <text evidence="12">Component of the F(0) channel, it forms part of the peripheral stalk, linking F(1) to F(0). The b'-subunit is a diverged and duplicated form of b found in plants and photosynthetic bacteria.</text>
</comment>
<dbReference type="Pfam" id="PF00430">
    <property type="entry name" value="ATP-synt_B"/>
    <property type="match status" value="1"/>
</dbReference>
<comment type="subunit">
    <text evidence="13">F-type ATPases have 2 components, F(1) - the catalytic core - and F(0) - the membrane proton channel. F(1) has five subunits: alpha(3), beta(3), gamma(1), delta(1), epsilon(1). F(0) has four main subunits: a(1), b(2) and c(10-14). The alpha and beta chains form an alternating ring which encloses part of the gamma chain. F(1) is attached to F(0) by a central stalk formed by the gamma and epsilon chains, while a peripheral stalk is formed by the delta and b chains.</text>
</comment>
<dbReference type="InterPro" id="IPR050059">
    <property type="entry name" value="ATP_synthase_B_chain"/>
</dbReference>
<keyword evidence="5 15" id="KW-0812">Transmembrane</keyword>
<keyword evidence="2 15" id="KW-0813">Transport</keyword>
<dbReference type="GO" id="GO:0046961">
    <property type="term" value="F:proton-transporting ATPase activity, rotational mechanism"/>
    <property type="evidence" value="ECO:0007669"/>
    <property type="project" value="TreeGrafter"/>
</dbReference>
<keyword evidence="7 15" id="KW-1133">Transmembrane helix</keyword>
<proteinExistence type="inferred from homology"/>
<dbReference type="PANTHER" id="PTHR33445">
    <property type="entry name" value="ATP SYNTHASE SUBUNIT B', CHLOROPLASTIC"/>
    <property type="match status" value="1"/>
</dbReference>
<dbReference type="NCBIfam" id="TIGR01144">
    <property type="entry name" value="ATP_synt_b"/>
    <property type="match status" value="1"/>
</dbReference>
<evidence type="ECO:0000256" key="12">
    <source>
        <dbReference type="ARBA" id="ARBA00025614"/>
    </source>
</evidence>
<dbReference type="GO" id="GO:0046933">
    <property type="term" value="F:proton-transporting ATP synthase activity, rotational mechanism"/>
    <property type="evidence" value="ECO:0007669"/>
    <property type="project" value="UniProtKB-UniRule"/>
</dbReference>
<evidence type="ECO:0000256" key="8">
    <source>
        <dbReference type="ARBA" id="ARBA00023065"/>
    </source>
</evidence>
<keyword evidence="4 15" id="KW-0138">CF(0)</keyword>
<dbReference type="CDD" id="cd06503">
    <property type="entry name" value="ATP-synt_Fo_b"/>
    <property type="match status" value="1"/>
</dbReference>
<evidence type="ECO:0000256" key="1">
    <source>
        <dbReference type="ARBA" id="ARBA00005513"/>
    </source>
</evidence>
<evidence type="ECO:0000256" key="7">
    <source>
        <dbReference type="ARBA" id="ARBA00022989"/>
    </source>
</evidence>
<keyword evidence="9 15" id="KW-0472">Membrane</keyword>
<dbReference type="EMBL" id="LO017727">
    <property type="protein sequence ID" value="CRH07530.1"/>
    <property type="molecule type" value="Genomic_DNA"/>
</dbReference>
<dbReference type="InterPro" id="IPR002146">
    <property type="entry name" value="ATP_synth_b/b'su_bac/chlpt"/>
</dbReference>
<protein>
    <recommendedName>
        <fullName evidence="15">ATP synthase subunit b</fullName>
    </recommendedName>
    <alternativeName>
        <fullName evidence="15">ATP synthase F(0) sector subunit b</fullName>
    </alternativeName>
    <alternativeName>
        <fullName evidence="15">ATPase subunit I</fullName>
    </alternativeName>
    <alternativeName>
        <fullName evidence="15">F-type ATPase subunit b</fullName>
        <shortName evidence="15">F-ATPase subunit b</shortName>
    </alternativeName>
</protein>
<dbReference type="PANTHER" id="PTHR33445:SF1">
    <property type="entry name" value="ATP SYNTHASE SUBUNIT B"/>
    <property type="match status" value="1"/>
</dbReference>
<comment type="subcellular location">
    <subcellularLocation>
        <location evidence="15">Cell membrane</location>
        <topology evidence="15">Single-pass membrane protein</topology>
    </subcellularLocation>
    <subcellularLocation>
        <location evidence="14">Endomembrane system</location>
        <topology evidence="14">Single-pass membrane protein</topology>
    </subcellularLocation>
</comment>
<comment type="function">
    <text evidence="11 15">F(1)F(0) ATP synthase produces ATP from ADP in the presence of a proton or sodium gradient. F-type ATPases consist of two structural domains, F(1) containing the extramembraneous catalytic core and F(0) containing the membrane proton channel, linked together by a central stalk and a peripheral stalk. During catalysis, ATP synthesis in the catalytic domain of F(1) is coupled via a rotary mechanism of the central stalk subunits to proton translocation.</text>
</comment>
<dbReference type="AlphaFoldDB" id="A0A1S7LKY7"/>
<keyword evidence="10 15" id="KW-0066">ATP synthesis</keyword>
<sequence>MISTAYAATAAAASEAHKGLPQFDSSTFSSQVFWSVLSFLALLLLLKKFVVPAITDVLDARAAQIEEELNSAETKRQEAEKLLAEQRAEIQAEREKIAQMLESARKEAEATREQAVADLEAELDKQKSQATQEIETARRQAMAEVRDTAVEVAMAVAEKMISKAVDKTEANKLADAAIQGMEAKKDQLH</sequence>
<dbReference type="InterPro" id="IPR005864">
    <property type="entry name" value="ATP_synth_F0_bsu_bac"/>
</dbReference>
<evidence type="ECO:0000256" key="5">
    <source>
        <dbReference type="ARBA" id="ARBA00022692"/>
    </source>
</evidence>
<keyword evidence="6 15" id="KW-0375">Hydrogen ion transport</keyword>
<evidence type="ECO:0000256" key="6">
    <source>
        <dbReference type="ARBA" id="ARBA00022781"/>
    </source>
</evidence>
<dbReference type="GO" id="GO:0012505">
    <property type="term" value="C:endomembrane system"/>
    <property type="evidence" value="ECO:0007669"/>
    <property type="project" value="UniProtKB-SubCell"/>
</dbReference>
<dbReference type="HAMAP" id="MF_01398">
    <property type="entry name" value="ATP_synth_b_bprime"/>
    <property type="match status" value="1"/>
</dbReference>
<evidence type="ECO:0000256" key="15">
    <source>
        <dbReference type="HAMAP-Rule" id="MF_01398"/>
    </source>
</evidence>
<feature type="coiled-coil region" evidence="17">
    <location>
        <begin position="55"/>
        <end position="140"/>
    </location>
</feature>
<evidence type="ECO:0000256" key="3">
    <source>
        <dbReference type="ARBA" id="ARBA00022475"/>
    </source>
</evidence>
<dbReference type="GO" id="GO:0005886">
    <property type="term" value="C:plasma membrane"/>
    <property type="evidence" value="ECO:0007669"/>
    <property type="project" value="UniProtKB-SubCell"/>
</dbReference>
<accession>A0A1S7LKY7</accession>
<evidence type="ECO:0000256" key="10">
    <source>
        <dbReference type="ARBA" id="ARBA00023310"/>
    </source>
</evidence>
<evidence type="ECO:0000313" key="18">
    <source>
        <dbReference type="EMBL" id="CRH07530.1"/>
    </source>
</evidence>
<keyword evidence="8 15" id="KW-0406">Ion transport</keyword>
<keyword evidence="17" id="KW-0175">Coiled coil</keyword>
<reference evidence="18" key="1">
    <citation type="submission" date="2015-04" db="EMBL/GenBank/DDBJ databases">
        <authorList>
            <person name="Syromyatnikov M.Y."/>
            <person name="Popov V.N."/>
        </authorList>
    </citation>
    <scope>NUCLEOTIDE SEQUENCE</scope>
    <source>
        <strain evidence="18">MO-1</strain>
    </source>
</reference>
<feature type="transmembrane region" description="Helical" evidence="15">
    <location>
        <begin position="32"/>
        <end position="51"/>
    </location>
</feature>
<evidence type="ECO:0000256" key="14">
    <source>
        <dbReference type="ARBA" id="ARBA00037847"/>
    </source>
</evidence>
<organism evidence="18">
    <name type="scientific">Magnetococcus massalia (strain MO-1)</name>
    <dbReference type="NCBI Taxonomy" id="451514"/>
    <lineage>
        <taxon>Bacteria</taxon>
        <taxon>Pseudomonadati</taxon>
        <taxon>Pseudomonadota</taxon>
        <taxon>Magnetococcia</taxon>
        <taxon>Magnetococcales</taxon>
        <taxon>Magnetococcaceae</taxon>
        <taxon>Magnetococcus</taxon>
    </lineage>
</organism>
<name>A0A1S7LKY7_MAGMO</name>
<evidence type="ECO:0000256" key="17">
    <source>
        <dbReference type="SAM" id="Coils"/>
    </source>
</evidence>
<evidence type="ECO:0000256" key="9">
    <source>
        <dbReference type="ARBA" id="ARBA00023136"/>
    </source>
</evidence>
<gene>
    <name evidence="15 18" type="primary">atpF</name>
    <name evidence="18" type="ORF">MAGMO_3393</name>
</gene>
<evidence type="ECO:0000256" key="13">
    <source>
        <dbReference type="ARBA" id="ARBA00026054"/>
    </source>
</evidence>
<dbReference type="GO" id="GO:0045259">
    <property type="term" value="C:proton-transporting ATP synthase complex"/>
    <property type="evidence" value="ECO:0007669"/>
    <property type="project" value="UniProtKB-KW"/>
</dbReference>
<evidence type="ECO:0000256" key="2">
    <source>
        <dbReference type="ARBA" id="ARBA00022448"/>
    </source>
</evidence>
<evidence type="ECO:0000256" key="4">
    <source>
        <dbReference type="ARBA" id="ARBA00022547"/>
    </source>
</evidence>
<evidence type="ECO:0000256" key="16">
    <source>
        <dbReference type="RuleBase" id="RU003848"/>
    </source>
</evidence>
<keyword evidence="3 15" id="KW-1003">Cell membrane</keyword>